<protein>
    <recommendedName>
        <fullName evidence="5">Tagatose-bisphosphate aldolase</fullName>
    </recommendedName>
</protein>
<dbReference type="AlphaFoldDB" id="A0A2M6R8R7"/>
<feature type="binding site" evidence="2">
    <location>
        <position position="144"/>
    </location>
    <ligand>
        <name>Zn(2+)</name>
        <dbReference type="ChEBI" id="CHEBI:29105"/>
        <label>2</label>
    </ligand>
</feature>
<dbReference type="PIRSF" id="PIRSF001359">
    <property type="entry name" value="F_bP_aldolase_II"/>
    <property type="match status" value="1"/>
</dbReference>
<evidence type="ECO:0008006" key="5">
    <source>
        <dbReference type="Google" id="ProtNLM"/>
    </source>
</evidence>
<dbReference type="InterPro" id="IPR013785">
    <property type="entry name" value="Aldolase_TIM"/>
</dbReference>
<sequence length="296" mass="32611">MAYKSLSSWLSLAQHSPWAIPHFNVSTTDQVQTIVEVCVEHASPLIIGVSEGEVDFIGYDVIRDVVTLWRDKTGLPIFLNADHHHSLESAKRAIDAGFDSVNIDCSLQSEIDNVAETKAVVAYAHSYVARKNFSRSFEVNVEGEIGALPTQSSEVMNKRVKIDPATLTTPDQAQRYVDVTGVDRLTPAVGTLHGIEPGGRNPHIDIDRLKQIAEIITIPVTLHGCSGTPTADIKKALPYLSNIHINTDLRVAYTKGLRSEIDDTTTPYKYLTPADEEMKKVVEKYVKLFMSAGKVV</sequence>
<proteinExistence type="predicted"/>
<feature type="binding site" evidence="2">
    <location>
        <position position="193"/>
    </location>
    <ligand>
        <name>Zn(2+)</name>
        <dbReference type="ChEBI" id="CHEBI:29105"/>
        <label>1</label>
        <note>catalytic</note>
    </ligand>
</feature>
<dbReference type="GO" id="GO:0005975">
    <property type="term" value="P:carbohydrate metabolic process"/>
    <property type="evidence" value="ECO:0007669"/>
    <property type="project" value="InterPro"/>
</dbReference>
<dbReference type="SUPFAM" id="SSF51569">
    <property type="entry name" value="Aldolase"/>
    <property type="match status" value="1"/>
</dbReference>
<evidence type="ECO:0000256" key="1">
    <source>
        <dbReference type="PIRSR" id="PIRSR001359-1"/>
    </source>
</evidence>
<feature type="binding site" evidence="2">
    <location>
        <position position="83"/>
    </location>
    <ligand>
        <name>Zn(2+)</name>
        <dbReference type="ChEBI" id="CHEBI:29105"/>
        <label>1</label>
        <note>catalytic</note>
    </ligand>
</feature>
<evidence type="ECO:0000256" key="2">
    <source>
        <dbReference type="PIRSR" id="PIRSR001359-3"/>
    </source>
</evidence>
<dbReference type="PANTHER" id="PTHR30304">
    <property type="entry name" value="D-TAGATOSE-1,6-BISPHOSPHATE ALDOLASE"/>
    <property type="match status" value="1"/>
</dbReference>
<dbReference type="GO" id="GO:0016832">
    <property type="term" value="F:aldehyde-lyase activity"/>
    <property type="evidence" value="ECO:0007669"/>
    <property type="project" value="InterPro"/>
</dbReference>
<feature type="binding site" evidence="2">
    <location>
        <position position="223"/>
    </location>
    <ligand>
        <name>Zn(2+)</name>
        <dbReference type="ChEBI" id="CHEBI:29105"/>
        <label>1</label>
        <note>catalytic</note>
    </ligand>
</feature>
<dbReference type="Pfam" id="PF01116">
    <property type="entry name" value="F_bP_aldolase"/>
    <property type="match status" value="1"/>
</dbReference>
<keyword evidence="2" id="KW-0479">Metal-binding</keyword>
<comment type="cofactor">
    <cofactor evidence="2">
        <name>Zn(2+)</name>
        <dbReference type="ChEBI" id="CHEBI:29105"/>
    </cofactor>
    <text evidence="2">Binds 2 Zn(2+) ions per subunit. One is catalytic and the other provides a structural contribution.</text>
</comment>
<evidence type="ECO:0000313" key="4">
    <source>
        <dbReference type="Proteomes" id="UP000231162"/>
    </source>
</evidence>
<dbReference type="Gene3D" id="3.20.20.70">
    <property type="entry name" value="Aldolase class I"/>
    <property type="match status" value="1"/>
</dbReference>
<gene>
    <name evidence="3" type="ORF">COT79_01690</name>
</gene>
<organism evidence="3 4">
    <name type="scientific">Candidatus Berkelbacteria bacterium CG10_big_fil_rev_8_21_14_0_10_43_14</name>
    <dbReference type="NCBI Taxonomy" id="1974515"/>
    <lineage>
        <taxon>Bacteria</taxon>
        <taxon>Candidatus Berkelbacteria</taxon>
    </lineage>
</organism>
<dbReference type="GO" id="GO:0008270">
    <property type="term" value="F:zinc ion binding"/>
    <property type="evidence" value="ECO:0007669"/>
    <property type="project" value="InterPro"/>
</dbReference>
<feature type="binding site" evidence="2">
    <location>
        <position position="104"/>
    </location>
    <ligand>
        <name>Zn(2+)</name>
        <dbReference type="ChEBI" id="CHEBI:29105"/>
        <label>2</label>
    </ligand>
</feature>
<dbReference type="InterPro" id="IPR000771">
    <property type="entry name" value="FBA_II"/>
</dbReference>
<keyword evidence="2" id="KW-0862">Zinc</keyword>
<name>A0A2M6R8R7_9BACT</name>
<dbReference type="Proteomes" id="UP000231162">
    <property type="component" value="Unassembled WGS sequence"/>
</dbReference>
<accession>A0A2M6R8R7</accession>
<dbReference type="InterPro" id="IPR050246">
    <property type="entry name" value="Class_II_FBP_aldolase"/>
</dbReference>
<dbReference type="EMBL" id="PEZX01000023">
    <property type="protein sequence ID" value="PIS07024.1"/>
    <property type="molecule type" value="Genomic_DNA"/>
</dbReference>
<reference evidence="4" key="1">
    <citation type="submission" date="2017-09" db="EMBL/GenBank/DDBJ databases">
        <title>Depth-based differentiation of microbial function through sediment-hosted aquifers and enrichment of novel symbionts in the deep terrestrial subsurface.</title>
        <authorList>
            <person name="Probst A.J."/>
            <person name="Ladd B."/>
            <person name="Jarett J.K."/>
            <person name="Geller-Mcgrath D.E."/>
            <person name="Sieber C.M.K."/>
            <person name="Emerson J.B."/>
            <person name="Anantharaman K."/>
            <person name="Thomas B.C."/>
            <person name="Malmstrom R."/>
            <person name="Stieglmeier M."/>
            <person name="Klingl A."/>
            <person name="Woyke T."/>
            <person name="Ryan C.M."/>
            <person name="Banfield J.F."/>
        </authorList>
    </citation>
    <scope>NUCLEOTIDE SEQUENCE [LARGE SCALE GENOMIC DNA]</scope>
</reference>
<feature type="active site" description="Proton donor" evidence="1">
    <location>
        <position position="82"/>
    </location>
</feature>
<dbReference type="PANTHER" id="PTHR30304:SF0">
    <property type="entry name" value="D-TAGATOSE-1,6-BISPHOSPHATE ALDOLASE SUBUNIT GATY-RELATED"/>
    <property type="match status" value="1"/>
</dbReference>
<comment type="caution">
    <text evidence="3">The sequence shown here is derived from an EMBL/GenBank/DDBJ whole genome shotgun (WGS) entry which is preliminary data.</text>
</comment>
<evidence type="ECO:0000313" key="3">
    <source>
        <dbReference type="EMBL" id="PIS07024.1"/>
    </source>
</evidence>